<name>A0AAV7JUU4_9METZ</name>
<keyword evidence="1 5" id="KW-0436">Ligase</keyword>
<sequence>MWFKLIISVVLSYILYKLFFAKRKILYSFNSARFKKQSRQIKEDIFVHSGFGEDTEYDKFTSDCGTLYEAFQRGLKRSATAPCMGYKGPFTPYKWLSYQSVNTMFSNLGSGLANRGFAPGQGLHMTIIAGNIVEWAFIAEMCYAYNHILVGIHDTFSIAAKTAILTIDPAPKIDVLFVDDNQCLSMINIIKTDVSVGLVVKIGVLTEEESTKAAEYNIPIVSVQALAKEGADKPVEHLPPSPHDIASIIFTPGVSGDTKAVKLTHANVVSNMASMIMTIGPQAAITPDDSYLSVIPLCHIYGQLVMAIMFYHGAKFSFVQMPYNLGSETQVVTELEYFRPTIFICPPRLQKSMFNEFSDIMQNSFLWGNLYRYAKKTRNKALNAGQIFEYSTIESTVFSGAYDSIGGRVRLLFTGYESATAPEINEFFTFAFPCVVLEVYGMSEYGVISCSLPGSSYSAGVGPPVPFSQVKLMDSQYGYKEICVKGPSQFFGYLGEPANNATRIDDDGWLLTGDLGEWLPNGTLKIIDKAMFLGSLKNGSVVSPRQIELHYIRAPEIENIAVTIPRIIKRPVGVICPSQVYMELWAQKNKVEAKTMNEILCNESVLMQFEEHIHKYGSALPEEQRIGMFLIIHPEKFRRTAMSPLYTSRKHLLISSYGKEFRQMSLQRMAGRSMSVDMDMGSNLGENLRIASLSGFT</sequence>
<keyword evidence="6" id="KW-1185">Reference proteome</keyword>
<feature type="domain" description="AMP-dependent synthetase/ligase" evidence="4">
    <location>
        <begin position="79"/>
        <end position="494"/>
    </location>
</feature>
<dbReference type="InterPro" id="IPR042099">
    <property type="entry name" value="ANL_N_sf"/>
</dbReference>
<evidence type="ECO:0000313" key="5">
    <source>
        <dbReference type="EMBL" id="KAI6652269.1"/>
    </source>
</evidence>
<accession>A0AAV7JUU4</accession>
<evidence type="ECO:0000313" key="6">
    <source>
        <dbReference type="Proteomes" id="UP001165289"/>
    </source>
</evidence>
<dbReference type="PANTHER" id="PTHR43272:SF107">
    <property type="entry name" value="LONG-CHAIN-FATTY-ACID--COA LIGASE 5"/>
    <property type="match status" value="1"/>
</dbReference>
<dbReference type="GO" id="GO:0005783">
    <property type="term" value="C:endoplasmic reticulum"/>
    <property type="evidence" value="ECO:0007669"/>
    <property type="project" value="TreeGrafter"/>
</dbReference>
<dbReference type="SUPFAM" id="SSF56801">
    <property type="entry name" value="Acetyl-CoA synthetase-like"/>
    <property type="match status" value="1"/>
</dbReference>
<keyword evidence="2" id="KW-0443">Lipid metabolism</keyword>
<evidence type="ECO:0000256" key="3">
    <source>
        <dbReference type="ARBA" id="ARBA00026121"/>
    </source>
</evidence>
<gene>
    <name evidence="5" type="ORF">LOD99_7285</name>
</gene>
<keyword evidence="2" id="KW-0276">Fatty acid metabolism</keyword>
<dbReference type="EC" id="6.2.1.3" evidence="3"/>
<proteinExistence type="predicted"/>
<comment type="caution">
    <text evidence="5">The sequence shown here is derived from an EMBL/GenBank/DDBJ whole genome shotgun (WGS) entry which is preliminary data.</text>
</comment>
<protein>
    <recommendedName>
        <fullName evidence="3">long-chain-fatty-acid--CoA ligase</fullName>
        <ecNumber evidence="3">6.2.1.3</ecNumber>
    </recommendedName>
</protein>
<dbReference type="PANTHER" id="PTHR43272">
    <property type="entry name" value="LONG-CHAIN-FATTY-ACID--COA LIGASE"/>
    <property type="match status" value="1"/>
</dbReference>
<evidence type="ECO:0000259" key="4">
    <source>
        <dbReference type="Pfam" id="PF00501"/>
    </source>
</evidence>
<evidence type="ECO:0000256" key="1">
    <source>
        <dbReference type="ARBA" id="ARBA00022598"/>
    </source>
</evidence>
<dbReference type="Proteomes" id="UP001165289">
    <property type="component" value="Unassembled WGS sequence"/>
</dbReference>
<dbReference type="Pfam" id="PF00501">
    <property type="entry name" value="AMP-binding"/>
    <property type="match status" value="1"/>
</dbReference>
<dbReference type="AlphaFoldDB" id="A0AAV7JUU4"/>
<evidence type="ECO:0000256" key="2">
    <source>
        <dbReference type="ARBA" id="ARBA00022832"/>
    </source>
</evidence>
<dbReference type="EMBL" id="JAKMXF010000299">
    <property type="protein sequence ID" value="KAI6652269.1"/>
    <property type="molecule type" value="Genomic_DNA"/>
</dbReference>
<organism evidence="5 6">
    <name type="scientific">Oopsacas minuta</name>
    <dbReference type="NCBI Taxonomy" id="111878"/>
    <lineage>
        <taxon>Eukaryota</taxon>
        <taxon>Metazoa</taxon>
        <taxon>Porifera</taxon>
        <taxon>Hexactinellida</taxon>
        <taxon>Hexasterophora</taxon>
        <taxon>Lyssacinosida</taxon>
        <taxon>Leucopsacidae</taxon>
        <taxon>Oopsacas</taxon>
    </lineage>
</organism>
<dbReference type="Gene3D" id="3.40.50.12780">
    <property type="entry name" value="N-terminal domain of ligase-like"/>
    <property type="match status" value="1"/>
</dbReference>
<dbReference type="GO" id="GO:0016020">
    <property type="term" value="C:membrane"/>
    <property type="evidence" value="ECO:0007669"/>
    <property type="project" value="TreeGrafter"/>
</dbReference>
<dbReference type="GO" id="GO:0004467">
    <property type="term" value="F:long-chain fatty acid-CoA ligase activity"/>
    <property type="evidence" value="ECO:0007669"/>
    <property type="project" value="UniProtKB-EC"/>
</dbReference>
<reference evidence="5 6" key="1">
    <citation type="journal article" date="2023" name="BMC Biol.">
        <title>The compact genome of the sponge Oopsacas minuta (Hexactinellida) is lacking key metazoan core genes.</title>
        <authorList>
            <person name="Santini S."/>
            <person name="Schenkelaars Q."/>
            <person name="Jourda C."/>
            <person name="Duchesne M."/>
            <person name="Belahbib H."/>
            <person name="Rocher C."/>
            <person name="Selva M."/>
            <person name="Riesgo A."/>
            <person name="Vervoort M."/>
            <person name="Leys S.P."/>
            <person name="Kodjabachian L."/>
            <person name="Le Bivic A."/>
            <person name="Borchiellini C."/>
            <person name="Claverie J.M."/>
            <person name="Renard E."/>
        </authorList>
    </citation>
    <scope>NUCLEOTIDE SEQUENCE [LARGE SCALE GENOMIC DNA]</scope>
    <source>
        <strain evidence="5">SPO-2</strain>
    </source>
</reference>
<dbReference type="InterPro" id="IPR000873">
    <property type="entry name" value="AMP-dep_synth/lig_dom"/>
</dbReference>